<evidence type="ECO:0000256" key="1">
    <source>
        <dbReference type="SAM" id="MobiDB-lite"/>
    </source>
</evidence>
<geneLocation type="plasmid" evidence="2 3">
    <name>p42e</name>
</geneLocation>
<keyword evidence="3" id="KW-1185">Reference proteome</keyword>
<sequence>MLRVHAAGPLTDAALGRQSRTARRQSAKPAADDVEDGSEQCARIAAENDALNRAEHHAPKVEAGEPEVELQPRPMEAPLGSYEAKKHAKQERYGCKNCHRRAENRNGNLRRGRRRRIGTGVEDCVRHCGSPSELLMPQEY</sequence>
<dbReference type="EMBL" id="CP000137">
    <property type="protein sequence ID" value="ABC93670.1"/>
    <property type="molecule type" value="Genomic_DNA"/>
</dbReference>
<evidence type="ECO:0000313" key="3">
    <source>
        <dbReference type="Proteomes" id="UP000001936"/>
    </source>
</evidence>
<dbReference type="Proteomes" id="UP000001936">
    <property type="component" value="Plasmid p42e"/>
</dbReference>
<protein>
    <submittedName>
        <fullName evidence="2">Uncharacterized protein</fullName>
    </submittedName>
</protein>
<organism evidence="2 3">
    <name type="scientific">Rhizobium etli (strain ATCC 51251 / DSM 11541 / JCM 21823 / NBRC 15573 / CFN 42)</name>
    <dbReference type="NCBI Taxonomy" id="347834"/>
    <lineage>
        <taxon>Bacteria</taxon>
        <taxon>Pseudomonadati</taxon>
        <taxon>Pseudomonadota</taxon>
        <taxon>Alphaproteobacteria</taxon>
        <taxon>Hyphomicrobiales</taxon>
        <taxon>Rhizobiaceae</taxon>
        <taxon>Rhizobium/Agrobacterium group</taxon>
        <taxon>Rhizobium</taxon>
    </lineage>
</organism>
<dbReference type="KEGG" id="ret:RHE_PE00235"/>
<reference evidence="2 3" key="1">
    <citation type="journal article" date="2006" name="Proc. Natl. Acad. Sci. U.S.A.">
        <title>The partitioned Rhizobium etli genome: genetic and metabolic redundancy in seven interacting replicons.</title>
        <authorList>
            <person name="Gonzalez V."/>
            <person name="Santamaria R.I."/>
            <person name="Bustos P."/>
            <person name="Hernandez-Gonzalez I."/>
            <person name="Medrano-Soto A."/>
            <person name="Moreno-Hagelsieb G."/>
            <person name="Janga S.C."/>
            <person name="Ramirez M.A."/>
            <person name="Jimenez-Jacinto V."/>
            <person name="Collado-Vides J."/>
            <person name="Davila G."/>
        </authorList>
    </citation>
    <scope>NUCLEOTIDE SEQUENCE [LARGE SCALE GENOMIC DNA]</scope>
    <source>
        <strain evidence="3">ATCC 51251 / DSM 11541 / JCM 21823 / NBRC 15573 / CFN 42</strain>
    </source>
</reference>
<feature type="region of interest" description="Disordered" evidence="1">
    <location>
        <begin position="1"/>
        <end position="74"/>
    </location>
</feature>
<name>Q2K0M4_RHIEC</name>
<feature type="compositionally biased region" description="Basic and acidic residues" evidence="1">
    <location>
        <begin position="50"/>
        <end position="63"/>
    </location>
</feature>
<proteinExistence type="predicted"/>
<evidence type="ECO:0000313" key="2">
    <source>
        <dbReference type="EMBL" id="ABC93670.1"/>
    </source>
</evidence>
<dbReference type="AlphaFoldDB" id="Q2K0M4"/>
<gene>
    <name evidence="2" type="ordered locus">RHE_PE00235</name>
</gene>
<keyword evidence="2" id="KW-0614">Plasmid</keyword>
<accession>Q2K0M4</accession>
<dbReference type="HOGENOM" id="CLU_1833585_0_0_5"/>